<protein>
    <recommendedName>
        <fullName evidence="4">EGF-like domain-containing protein</fullName>
    </recommendedName>
</protein>
<evidence type="ECO:0000256" key="1">
    <source>
        <dbReference type="SAM" id="MobiDB-lite"/>
    </source>
</evidence>
<dbReference type="KEGG" id="dmm:dnm_004490"/>
<feature type="region of interest" description="Disordered" evidence="1">
    <location>
        <begin position="1"/>
        <end position="33"/>
    </location>
</feature>
<reference evidence="2" key="1">
    <citation type="journal article" date="2021" name="Microb. Physiol.">
        <title>Proteogenomic Insights into the Physiology of Marine, Sulfate-Reducing, Filamentous Desulfonema limicola and Desulfonema magnum.</title>
        <authorList>
            <person name="Schnaars V."/>
            <person name="Wohlbrand L."/>
            <person name="Scheve S."/>
            <person name="Hinrichs C."/>
            <person name="Reinhardt R."/>
            <person name="Rabus R."/>
        </authorList>
    </citation>
    <scope>NUCLEOTIDE SEQUENCE</scope>
    <source>
        <strain evidence="2">4be13</strain>
    </source>
</reference>
<gene>
    <name evidence="2" type="ORF">dnm_004490</name>
</gene>
<dbReference type="Proteomes" id="UP000663722">
    <property type="component" value="Chromosome"/>
</dbReference>
<evidence type="ECO:0000313" key="3">
    <source>
        <dbReference type="Proteomes" id="UP000663722"/>
    </source>
</evidence>
<proteinExistence type="predicted"/>
<dbReference type="AlphaFoldDB" id="A0A975BFQ4"/>
<accession>A0A975BFQ4</accession>
<dbReference type="EMBL" id="CP061800">
    <property type="protein sequence ID" value="QTA84453.1"/>
    <property type="molecule type" value="Genomic_DNA"/>
</dbReference>
<evidence type="ECO:0000313" key="2">
    <source>
        <dbReference type="EMBL" id="QTA84453.1"/>
    </source>
</evidence>
<keyword evidence="3" id="KW-1185">Reference proteome</keyword>
<evidence type="ECO:0008006" key="4">
    <source>
        <dbReference type="Google" id="ProtNLM"/>
    </source>
</evidence>
<organism evidence="2 3">
    <name type="scientific">Desulfonema magnum</name>
    <dbReference type="NCBI Taxonomy" id="45655"/>
    <lineage>
        <taxon>Bacteria</taxon>
        <taxon>Pseudomonadati</taxon>
        <taxon>Thermodesulfobacteriota</taxon>
        <taxon>Desulfobacteria</taxon>
        <taxon>Desulfobacterales</taxon>
        <taxon>Desulfococcaceae</taxon>
        <taxon>Desulfonema</taxon>
    </lineage>
</organism>
<sequence length="75" mass="8491">MFDIRPGTATMFPRRAASRTVGRPSDKTRPCRSQGHLLFPRHCNIRPDFSGATCEHFSDSSVQADLNCHATPYRR</sequence>
<name>A0A975BFQ4_9BACT</name>